<comment type="subcellular location">
    <subcellularLocation>
        <location evidence="2">Membrane</location>
    </subcellularLocation>
</comment>
<dbReference type="SUPFAM" id="SSF55874">
    <property type="entry name" value="ATPase domain of HSP90 chaperone/DNA topoisomerase II/histidine kinase"/>
    <property type="match status" value="1"/>
</dbReference>
<dbReference type="PROSITE" id="PS50885">
    <property type="entry name" value="HAMP"/>
    <property type="match status" value="1"/>
</dbReference>
<evidence type="ECO:0000256" key="8">
    <source>
        <dbReference type="ARBA" id="ARBA00022989"/>
    </source>
</evidence>
<evidence type="ECO:0000313" key="15">
    <source>
        <dbReference type="Proteomes" id="UP000009881"/>
    </source>
</evidence>
<evidence type="ECO:0000256" key="11">
    <source>
        <dbReference type="SAM" id="Phobius"/>
    </source>
</evidence>
<keyword evidence="6 11" id="KW-0812">Transmembrane</keyword>
<dbReference type="eggNOG" id="COG0642">
    <property type="taxonomic scope" value="Bacteria"/>
</dbReference>
<keyword evidence="10 11" id="KW-0472">Membrane</keyword>
<organism evidence="14 15">
    <name type="scientific">Caenispirillum salinarum AK4</name>
    <dbReference type="NCBI Taxonomy" id="1238182"/>
    <lineage>
        <taxon>Bacteria</taxon>
        <taxon>Pseudomonadati</taxon>
        <taxon>Pseudomonadota</taxon>
        <taxon>Alphaproteobacteria</taxon>
        <taxon>Rhodospirillales</taxon>
        <taxon>Novispirillaceae</taxon>
        <taxon>Caenispirillum</taxon>
    </lineage>
</organism>
<dbReference type="InterPro" id="IPR005467">
    <property type="entry name" value="His_kinase_dom"/>
</dbReference>
<dbReference type="SUPFAM" id="SSF47384">
    <property type="entry name" value="Homodimeric domain of signal transducing histidine kinase"/>
    <property type="match status" value="1"/>
</dbReference>
<dbReference type="InterPro" id="IPR036097">
    <property type="entry name" value="HisK_dim/P_sf"/>
</dbReference>
<dbReference type="AlphaFoldDB" id="K9GX23"/>
<dbReference type="PROSITE" id="PS50109">
    <property type="entry name" value="HIS_KIN"/>
    <property type="match status" value="1"/>
</dbReference>
<dbReference type="InterPro" id="IPR003661">
    <property type="entry name" value="HisK_dim/P_dom"/>
</dbReference>
<evidence type="ECO:0000259" key="12">
    <source>
        <dbReference type="PROSITE" id="PS50109"/>
    </source>
</evidence>
<dbReference type="InterPro" id="IPR050428">
    <property type="entry name" value="TCS_sensor_his_kinase"/>
</dbReference>
<dbReference type="InterPro" id="IPR003660">
    <property type="entry name" value="HAMP_dom"/>
</dbReference>
<evidence type="ECO:0000256" key="4">
    <source>
        <dbReference type="ARBA" id="ARBA00022553"/>
    </source>
</evidence>
<dbReference type="Gene3D" id="1.10.287.130">
    <property type="match status" value="1"/>
</dbReference>
<evidence type="ECO:0000256" key="1">
    <source>
        <dbReference type="ARBA" id="ARBA00000085"/>
    </source>
</evidence>
<dbReference type="Pfam" id="PF02518">
    <property type="entry name" value="HATPase_c"/>
    <property type="match status" value="1"/>
</dbReference>
<evidence type="ECO:0000256" key="5">
    <source>
        <dbReference type="ARBA" id="ARBA00022679"/>
    </source>
</evidence>
<feature type="domain" description="HAMP" evidence="13">
    <location>
        <begin position="178"/>
        <end position="229"/>
    </location>
</feature>
<evidence type="ECO:0000256" key="7">
    <source>
        <dbReference type="ARBA" id="ARBA00022777"/>
    </source>
</evidence>
<keyword evidence="15" id="KW-1185">Reference proteome</keyword>
<dbReference type="PANTHER" id="PTHR45436">
    <property type="entry name" value="SENSOR HISTIDINE KINASE YKOH"/>
    <property type="match status" value="1"/>
</dbReference>
<dbReference type="SMART" id="SM00388">
    <property type="entry name" value="HisKA"/>
    <property type="match status" value="1"/>
</dbReference>
<dbReference type="Gene3D" id="3.30.565.10">
    <property type="entry name" value="Histidine kinase-like ATPase, C-terminal domain"/>
    <property type="match status" value="1"/>
</dbReference>
<evidence type="ECO:0000256" key="10">
    <source>
        <dbReference type="ARBA" id="ARBA00023136"/>
    </source>
</evidence>
<keyword evidence="4" id="KW-0597">Phosphoprotein</keyword>
<proteinExistence type="predicted"/>
<dbReference type="InterPro" id="IPR036890">
    <property type="entry name" value="HATPase_C_sf"/>
</dbReference>
<dbReference type="PRINTS" id="PR00344">
    <property type="entry name" value="BCTRLSENSOR"/>
</dbReference>
<dbReference type="EC" id="2.7.13.3" evidence="3"/>
<dbReference type="GO" id="GO:0000155">
    <property type="term" value="F:phosphorelay sensor kinase activity"/>
    <property type="evidence" value="ECO:0007669"/>
    <property type="project" value="InterPro"/>
</dbReference>
<evidence type="ECO:0000313" key="14">
    <source>
        <dbReference type="EMBL" id="EKV29787.1"/>
    </source>
</evidence>
<evidence type="ECO:0000256" key="3">
    <source>
        <dbReference type="ARBA" id="ARBA00012438"/>
    </source>
</evidence>
<dbReference type="PANTHER" id="PTHR45436:SF5">
    <property type="entry name" value="SENSOR HISTIDINE KINASE TRCS"/>
    <property type="match status" value="1"/>
</dbReference>
<keyword evidence="8 11" id="KW-1133">Transmembrane helix</keyword>
<protein>
    <recommendedName>
        <fullName evidence="3">histidine kinase</fullName>
        <ecNumber evidence="3">2.7.13.3</ecNumber>
    </recommendedName>
</protein>
<dbReference type="CDD" id="cd00082">
    <property type="entry name" value="HisKA"/>
    <property type="match status" value="1"/>
</dbReference>
<evidence type="ECO:0000256" key="2">
    <source>
        <dbReference type="ARBA" id="ARBA00004370"/>
    </source>
</evidence>
<keyword evidence="5" id="KW-0808">Transferase</keyword>
<feature type="domain" description="Histidine kinase" evidence="12">
    <location>
        <begin position="237"/>
        <end position="438"/>
    </location>
</feature>
<keyword evidence="7" id="KW-0418">Kinase</keyword>
<dbReference type="InterPro" id="IPR003594">
    <property type="entry name" value="HATPase_dom"/>
</dbReference>
<dbReference type="Proteomes" id="UP000009881">
    <property type="component" value="Unassembled WGS sequence"/>
</dbReference>
<dbReference type="EMBL" id="ANHY01000011">
    <property type="protein sequence ID" value="EKV29787.1"/>
    <property type="molecule type" value="Genomic_DNA"/>
</dbReference>
<evidence type="ECO:0000256" key="6">
    <source>
        <dbReference type="ARBA" id="ARBA00022692"/>
    </source>
</evidence>
<reference evidence="14 15" key="1">
    <citation type="journal article" date="2013" name="Genome Announc.">
        <title>Draft Genome Sequence of an Alphaproteobacterium, Caenispirillum salinarum AK4(T), Isolated from a Solar Saltern.</title>
        <authorList>
            <person name="Khatri I."/>
            <person name="Singh A."/>
            <person name="Korpole S."/>
            <person name="Pinnaka A.K."/>
            <person name="Subramanian S."/>
        </authorList>
    </citation>
    <scope>NUCLEOTIDE SEQUENCE [LARGE SCALE GENOMIC DNA]</scope>
    <source>
        <strain evidence="14 15">AK4</strain>
    </source>
</reference>
<dbReference type="SMART" id="SM00387">
    <property type="entry name" value="HATPase_c"/>
    <property type="match status" value="1"/>
</dbReference>
<keyword evidence="9" id="KW-0902">Two-component regulatory system</keyword>
<comment type="catalytic activity">
    <reaction evidence="1">
        <text>ATP + protein L-histidine = ADP + protein N-phospho-L-histidine.</text>
        <dbReference type="EC" id="2.7.13.3"/>
    </reaction>
</comment>
<accession>K9GX23</accession>
<evidence type="ECO:0000259" key="13">
    <source>
        <dbReference type="PROSITE" id="PS50885"/>
    </source>
</evidence>
<feature type="transmembrane region" description="Helical" evidence="11">
    <location>
        <begin position="158"/>
        <end position="181"/>
    </location>
</feature>
<sequence>MLAGAVCWIGVALAASGWVLVDLFRDHVEAQARDRLVTDMDQLIAALTVEPDGTVTVFPPLSDPRFRQPLSGLYWQVGPVGSPVARSRSLWDAALPLPADTVRDGQVHVHAIRGPREAALLSAERLVRLPGRDAPLRVAVAQDMAEVEAAVGRFTRDLLGAFAVLAVALMLAAVAQGVVVLRPMQRLRERVLTVRRGKAERLAGAFPAEVVPLVDDLNILLDHARNSTHRARRQAGDLAHGLKTPLAVISAEAQHLAGAGQDEPAAVLMEQVEAMRRQVEANLARARAAASRDLPGARAPVAETLEPLCRTIGRLYGKAVEMDVPAGLAFKGDAQDLQEMAGALIDNAGKWGRNRIRVAARAENGVLVITIDDDGPGLPPRLREAAFQRGIRLDEAVPGTGLGLSIARDLAELYSGSVALDEGPSGTGGHAVLRLPAC</sequence>
<gene>
    <name evidence="14" type="ORF">C882_0217</name>
</gene>
<dbReference type="InterPro" id="IPR004358">
    <property type="entry name" value="Sig_transdc_His_kin-like_C"/>
</dbReference>
<comment type="caution">
    <text evidence="14">The sequence shown here is derived from an EMBL/GenBank/DDBJ whole genome shotgun (WGS) entry which is preliminary data.</text>
</comment>
<name>K9GX23_9PROT</name>
<dbReference type="GO" id="GO:0005886">
    <property type="term" value="C:plasma membrane"/>
    <property type="evidence" value="ECO:0007669"/>
    <property type="project" value="TreeGrafter"/>
</dbReference>
<evidence type="ECO:0000256" key="9">
    <source>
        <dbReference type="ARBA" id="ARBA00023012"/>
    </source>
</evidence>
<dbReference type="STRING" id="1238182.C882_0217"/>